<evidence type="ECO:0000313" key="6">
    <source>
        <dbReference type="Proteomes" id="UP000244450"/>
    </source>
</evidence>
<evidence type="ECO:0000256" key="1">
    <source>
        <dbReference type="ARBA" id="ARBA00001946"/>
    </source>
</evidence>
<evidence type="ECO:0000256" key="2">
    <source>
        <dbReference type="ARBA" id="ARBA00022801"/>
    </source>
</evidence>
<evidence type="ECO:0000313" key="5">
    <source>
        <dbReference type="EMBL" id="PUZ29704.1"/>
    </source>
</evidence>
<comment type="cofactor">
    <cofactor evidence="1">
        <name>Mg(2+)</name>
        <dbReference type="ChEBI" id="CHEBI:18420"/>
    </cofactor>
</comment>
<dbReference type="PROSITE" id="PS51462">
    <property type="entry name" value="NUDIX"/>
    <property type="match status" value="1"/>
</dbReference>
<keyword evidence="2 3" id="KW-0378">Hydrolase</keyword>
<evidence type="ECO:0000259" key="4">
    <source>
        <dbReference type="PROSITE" id="PS51462"/>
    </source>
</evidence>
<gene>
    <name evidence="5" type="ORF">DCC81_09765</name>
</gene>
<dbReference type="SUPFAM" id="SSF55811">
    <property type="entry name" value="Nudix"/>
    <property type="match status" value="1"/>
</dbReference>
<dbReference type="AlphaFoldDB" id="A0A2T7BPV0"/>
<proteinExistence type="inferred from homology"/>
<dbReference type="InterPro" id="IPR015797">
    <property type="entry name" value="NUDIX_hydrolase-like_dom_sf"/>
</dbReference>
<keyword evidence="6" id="KW-1185">Reference proteome</keyword>
<dbReference type="RefSeq" id="WP_108686341.1">
    <property type="nucleotide sequence ID" value="NZ_QCYK01000001.1"/>
</dbReference>
<dbReference type="OrthoDB" id="3532303at2"/>
<dbReference type="InterPro" id="IPR020476">
    <property type="entry name" value="Nudix_hydrolase"/>
</dbReference>
<dbReference type="Pfam" id="PF00293">
    <property type="entry name" value="NUDIX"/>
    <property type="match status" value="1"/>
</dbReference>
<dbReference type="EMBL" id="QCYK01000001">
    <property type="protein sequence ID" value="PUZ29704.1"/>
    <property type="molecule type" value="Genomic_DNA"/>
</dbReference>
<comment type="similarity">
    <text evidence="3">Belongs to the Nudix hydrolase family.</text>
</comment>
<dbReference type="PANTHER" id="PTHR43046:SF2">
    <property type="entry name" value="8-OXO-DGTP DIPHOSPHATASE-RELATED"/>
    <property type="match status" value="1"/>
</dbReference>
<evidence type="ECO:0000256" key="3">
    <source>
        <dbReference type="RuleBase" id="RU003476"/>
    </source>
</evidence>
<dbReference type="Gene3D" id="3.90.79.10">
    <property type="entry name" value="Nucleoside Triphosphate Pyrophosphohydrolase"/>
    <property type="match status" value="1"/>
</dbReference>
<sequence>MEATITLRTAGLVAVKDGQLLLAYSRHKQAWYLPGGKADPGETSVEALVREIREELNTDLDPARLQLFCRIQAPAFGEEPHVWIDQDCFLYPLDHPIIPGNEIEAIAYFSPAAYAREPHQVIGTLQVFEKLRENGLV</sequence>
<dbReference type="PANTHER" id="PTHR43046">
    <property type="entry name" value="GDP-MANNOSE MANNOSYL HYDROLASE"/>
    <property type="match status" value="1"/>
</dbReference>
<comment type="caution">
    <text evidence="5">The sequence shown here is derived from an EMBL/GenBank/DDBJ whole genome shotgun (WGS) entry which is preliminary data.</text>
</comment>
<reference evidence="5 6" key="1">
    <citation type="submission" date="2018-04" db="EMBL/GenBank/DDBJ databases">
        <title>Chitinophaga fuyangensis sp. nov., isolated from soil in a chemical factory.</title>
        <authorList>
            <person name="Chen K."/>
        </authorList>
    </citation>
    <scope>NUCLEOTIDE SEQUENCE [LARGE SCALE GENOMIC DNA]</scope>
    <source>
        <strain evidence="5 6">LY-1</strain>
    </source>
</reference>
<organism evidence="5 6">
    <name type="scientific">Chitinophaga parva</name>
    <dbReference type="NCBI Taxonomy" id="2169414"/>
    <lineage>
        <taxon>Bacteria</taxon>
        <taxon>Pseudomonadati</taxon>
        <taxon>Bacteroidota</taxon>
        <taxon>Chitinophagia</taxon>
        <taxon>Chitinophagales</taxon>
        <taxon>Chitinophagaceae</taxon>
        <taxon>Chitinophaga</taxon>
    </lineage>
</organism>
<accession>A0A2T7BPV0</accession>
<feature type="domain" description="Nudix hydrolase" evidence="4">
    <location>
        <begin position="5"/>
        <end position="131"/>
    </location>
</feature>
<dbReference type="CDD" id="cd04690">
    <property type="entry name" value="NUDIX_Hydrolase"/>
    <property type="match status" value="1"/>
</dbReference>
<name>A0A2T7BPV0_9BACT</name>
<dbReference type="InterPro" id="IPR000086">
    <property type="entry name" value="NUDIX_hydrolase_dom"/>
</dbReference>
<dbReference type="GO" id="GO:0016787">
    <property type="term" value="F:hydrolase activity"/>
    <property type="evidence" value="ECO:0007669"/>
    <property type="project" value="UniProtKB-KW"/>
</dbReference>
<dbReference type="PRINTS" id="PR00502">
    <property type="entry name" value="NUDIXFAMILY"/>
</dbReference>
<protein>
    <submittedName>
        <fullName evidence="5">DNA mismatch repair protein MutT</fullName>
    </submittedName>
</protein>
<dbReference type="Proteomes" id="UP000244450">
    <property type="component" value="Unassembled WGS sequence"/>
</dbReference>
<dbReference type="InterPro" id="IPR020084">
    <property type="entry name" value="NUDIX_hydrolase_CS"/>
</dbReference>
<dbReference type="PROSITE" id="PS00893">
    <property type="entry name" value="NUDIX_BOX"/>
    <property type="match status" value="1"/>
</dbReference>